<organism evidence="2 3">
    <name type="scientific">Halobacillus dabanensis</name>
    <dbReference type="NCBI Taxonomy" id="240302"/>
    <lineage>
        <taxon>Bacteria</taxon>
        <taxon>Bacillati</taxon>
        <taxon>Bacillota</taxon>
        <taxon>Bacilli</taxon>
        <taxon>Bacillales</taxon>
        <taxon>Bacillaceae</taxon>
        <taxon>Halobacillus</taxon>
    </lineage>
</organism>
<dbReference type="PROSITE" id="PS50801">
    <property type="entry name" value="STAS"/>
    <property type="match status" value="1"/>
</dbReference>
<dbReference type="SUPFAM" id="SSF55781">
    <property type="entry name" value="GAF domain-like"/>
    <property type="match status" value="1"/>
</dbReference>
<dbReference type="Pfam" id="PF13185">
    <property type="entry name" value="GAF_2"/>
    <property type="match status" value="1"/>
</dbReference>
<sequence>MSDEYQLDTKEYDSLKTASSKIFDVIAKRLNVQTAYITKKGENEMTVLSSLNKYEEIVPEDFTIDYKESHCRLIINKEDNTLNTNNLMSDELTREMKASAQLQVKGYLGVTLKDLNGEVFGTLCVMDRDEKEFDEEDVEFLHSIAAILSHMIELDQTNYNIGFMNVPIIPTTQGVAVTPVQGIIDEKRADKLLNDVLHHGMAQEIDHFIIDLSGLVIHGQEFPRVIEQLVNSLQVMGIHPILTGITPDIAYREMDSMNLSGFQLKTVPNLEAALSYIGFQLKEEQNSP</sequence>
<dbReference type="InterPro" id="IPR003018">
    <property type="entry name" value="GAF"/>
</dbReference>
<dbReference type="CDD" id="cd07041">
    <property type="entry name" value="STAS_RsbR_RsbS_like"/>
    <property type="match status" value="1"/>
</dbReference>
<dbReference type="InterPro" id="IPR029016">
    <property type="entry name" value="GAF-like_dom_sf"/>
</dbReference>
<dbReference type="Gene3D" id="3.30.750.24">
    <property type="entry name" value="STAS domain"/>
    <property type="match status" value="1"/>
</dbReference>
<accession>A0A1I3RKF6</accession>
<dbReference type="RefSeq" id="WP_075035383.1">
    <property type="nucleotide sequence ID" value="NZ_FOSB01000002.1"/>
</dbReference>
<evidence type="ECO:0000313" key="2">
    <source>
        <dbReference type="EMBL" id="SFJ46795.1"/>
    </source>
</evidence>
<keyword evidence="3" id="KW-1185">Reference proteome</keyword>
<name>A0A1I3RKF6_HALDA</name>
<gene>
    <name evidence="2" type="ORF">SAMN04487936_102290</name>
</gene>
<feature type="domain" description="STAS" evidence="1">
    <location>
        <begin position="165"/>
        <end position="277"/>
    </location>
</feature>
<reference evidence="3" key="1">
    <citation type="submission" date="2016-10" db="EMBL/GenBank/DDBJ databases">
        <authorList>
            <person name="Varghese N."/>
            <person name="Submissions S."/>
        </authorList>
    </citation>
    <scope>NUCLEOTIDE SEQUENCE [LARGE SCALE GENOMIC DNA]</scope>
    <source>
        <strain evidence="3">CGMCC 1.3704</strain>
    </source>
</reference>
<dbReference type="Pfam" id="PF01740">
    <property type="entry name" value="STAS"/>
    <property type="match status" value="1"/>
</dbReference>
<dbReference type="OrthoDB" id="1120027at2"/>
<dbReference type="InterPro" id="IPR036513">
    <property type="entry name" value="STAS_dom_sf"/>
</dbReference>
<dbReference type="Gene3D" id="3.30.450.40">
    <property type="match status" value="1"/>
</dbReference>
<evidence type="ECO:0000313" key="3">
    <source>
        <dbReference type="Proteomes" id="UP000183557"/>
    </source>
</evidence>
<proteinExistence type="predicted"/>
<evidence type="ECO:0000259" key="1">
    <source>
        <dbReference type="PROSITE" id="PS50801"/>
    </source>
</evidence>
<dbReference type="EMBL" id="FOSB01000002">
    <property type="protein sequence ID" value="SFJ46795.1"/>
    <property type="molecule type" value="Genomic_DNA"/>
</dbReference>
<dbReference type="AlphaFoldDB" id="A0A1I3RKF6"/>
<dbReference type="PANTHER" id="PTHR33745">
    <property type="entry name" value="RSBT ANTAGONIST PROTEIN RSBS-RELATED"/>
    <property type="match status" value="1"/>
</dbReference>
<dbReference type="InterPro" id="IPR002645">
    <property type="entry name" value="STAS_dom"/>
</dbReference>
<dbReference type="InterPro" id="IPR051932">
    <property type="entry name" value="Bact_StressResp_Reg"/>
</dbReference>
<dbReference type="Proteomes" id="UP000183557">
    <property type="component" value="Unassembled WGS sequence"/>
</dbReference>
<protein>
    <submittedName>
        <fullName evidence="2">RsbT co-antagonist protein RsbR</fullName>
    </submittedName>
</protein>
<dbReference type="SMART" id="SM00065">
    <property type="entry name" value="GAF"/>
    <property type="match status" value="1"/>
</dbReference>
<dbReference type="SUPFAM" id="SSF52091">
    <property type="entry name" value="SpoIIaa-like"/>
    <property type="match status" value="1"/>
</dbReference>